<dbReference type="AlphaFoldDB" id="A0AA42IZR4"/>
<reference evidence="2" key="1">
    <citation type="journal article" date="2023" name="Int. J. Syst. Evol. Microbiol.">
        <title>&lt;i&gt;Holtiella tumoricola&lt;/i&gt; gen. nov. sp. nov., isolated from a human clinical sample.</title>
        <authorList>
            <person name="Allen-Vercoe E."/>
            <person name="Daigneault M.C."/>
            <person name="Vancuren S.J."/>
            <person name="Cochrane K."/>
            <person name="O'Neal L.L."/>
            <person name="Sankaranarayanan K."/>
            <person name="Lawson P.A."/>
        </authorList>
    </citation>
    <scope>NUCLEOTIDE SEQUENCE</scope>
    <source>
        <strain evidence="2">CC70A</strain>
    </source>
</reference>
<keyword evidence="1" id="KW-0812">Transmembrane</keyword>
<evidence type="ECO:0000313" key="2">
    <source>
        <dbReference type="EMBL" id="MDA3730682.1"/>
    </source>
</evidence>
<gene>
    <name evidence="2" type="ORF">PBV87_04105</name>
</gene>
<sequence>MKRKLWGYLLVLVGALAYIYVELPVFNPRFTSLYVFVAGIALLLGFFSLKGPSLITVEGDHSLFNVPKLAKLFFGIGILAIIVTVAAPFILSAPFLHSSKYRELLGTVQESQFTSDISPVSVADIRLVDRETAIRLGDKKIGEVPALGSISKLGEFHIQSVNGSLYWVAPLVHRDTIKWLTNLGGTTGYIMVSATNPQDVRFVQELDGQPVKIVYQPDAYLHQDLARHVYLNGHTNIGLTDFTFEIDDNGIPYWVVTLYDHKIGFGGSDAVGVATVNATTGEIASYSIEDAPTWIDRIQPESFIGSQIRDWGVYVEGFLNAVITEANVLVPTTGMSLVYGEDGKSYWYTGITSSGADESTIGFMLVDTRTKESKLYKQPGATEVAAMRSAEGKVQEKGYTATFPVMYNILGQPTYVMSLKDKAGLIKMVSFVSVEDYSLVGLGENKEEALRSYQEALKSKGNQINIGNQATHLEAKGIITRFNADVQSGNTYYYFTIDTMPNNVFITNSALSKELPLTQVGDSITLLYDDYGQGNVDLVEFDNLALSIK</sequence>
<dbReference type="RefSeq" id="WP_271011244.1">
    <property type="nucleotide sequence ID" value="NZ_JAQIFT010000016.1"/>
</dbReference>
<dbReference type="EMBL" id="JAQIFT010000016">
    <property type="protein sequence ID" value="MDA3730682.1"/>
    <property type="molecule type" value="Genomic_DNA"/>
</dbReference>
<feature type="transmembrane region" description="Helical" evidence="1">
    <location>
        <begin position="33"/>
        <end position="51"/>
    </location>
</feature>
<keyword evidence="1" id="KW-1133">Transmembrane helix</keyword>
<evidence type="ECO:0000313" key="3">
    <source>
        <dbReference type="Proteomes" id="UP001169242"/>
    </source>
</evidence>
<protein>
    <recommendedName>
        <fullName evidence="4">Cell shape-determining protein</fullName>
    </recommendedName>
</protein>
<accession>A0AA42IZR4</accession>
<feature type="transmembrane region" description="Helical" evidence="1">
    <location>
        <begin position="72"/>
        <end position="96"/>
    </location>
</feature>
<comment type="caution">
    <text evidence="2">The sequence shown here is derived from an EMBL/GenBank/DDBJ whole genome shotgun (WGS) entry which is preliminary data.</text>
</comment>
<name>A0AA42IZR4_9FIRM</name>
<dbReference type="Proteomes" id="UP001169242">
    <property type="component" value="Unassembled WGS sequence"/>
</dbReference>
<proteinExistence type="predicted"/>
<keyword evidence="3" id="KW-1185">Reference proteome</keyword>
<keyword evidence="1" id="KW-0472">Membrane</keyword>
<evidence type="ECO:0008006" key="4">
    <source>
        <dbReference type="Google" id="ProtNLM"/>
    </source>
</evidence>
<evidence type="ECO:0000256" key="1">
    <source>
        <dbReference type="SAM" id="Phobius"/>
    </source>
</evidence>
<organism evidence="2 3">
    <name type="scientific">Holtiella tumoricola</name>
    <dbReference type="NCBI Taxonomy" id="3018743"/>
    <lineage>
        <taxon>Bacteria</taxon>
        <taxon>Bacillati</taxon>
        <taxon>Bacillota</taxon>
        <taxon>Clostridia</taxon>
        <taxon>Lachnospirales</taxon>
        <taxon>Cellulosilyticaceae</taxon>
        <taxon>Holtiella</taxon>
    </lineage>
</organism>